<evidence type="ECO:0000256" key="2">
    <source>
        <dbReference type="ARBA" id="ARBA00047960"/>
    </source>
</evidence>
<dbReference type="SFLD" id="SFLDG00358">
    <property type="entry name" value="Main_(cytGST)"/>
    <property type="match status" value="1"/>
</dbReference>
<dbReference type="InterPro" id="IPR040079">
    <property type="entry name" value="Glutathione_S-Trfase"/>
</dbReference>
<comment type="similarity">
    <text evidence="3">Belongs to the GST superfamily.</text>
</comment>
<dbReference type="EC" id="2.5.1.18" evidence="3"/>
<evidence type="ECO:0000259" key="5">
    <source>
        <dbReference type="PROSITE" id="PS50405"/>
    </source>
</evidence>
<dbReference type="PANTHER" id="PTHR11260:SF764">
    <property type="entry name" value="GLUTATHIONE TRANSFERASE"/>
    <property type="match status" value="1"/>
</dbReference>
<dbReference type="GO" id="GO:0004364">
    <property type="term" value="F:glutathione transferase activity"/>
    <property type="evidence" value="ECO:0007669"/>
    <property type="project" value="UniProtKB-UniRule"/>
</dbReference>
<dbReference type="InterPro" id="IPR036249">
    <property type="entry name" value="Thioredoxin-like_sf"/>
</dbReference>
<dbReference type="InterPro" id="IPR045074">
    <property type="entry name" value="GST_C_Tau"/>
</dbReference>
<comment type="subcellular location">
    <subcellularLocation>
        <location evidence="3">Cytoplasm</location>
        <location evidence="3">Cytosol</location>
    </subcellularLocation>
</comment>
<evidence type="ECO:0000256" key="3">
    <source>
        <dbReference type="RuleBase" id="RU369102"/>
    </source>
</evidence>
<dbReference type="SUPFAM" id="SSF52833">
    <property type="entry name" value="Thioredoxin-like"/>
    <property type="match status" value="1"/>
</dbReference>
<dbReference type="CDD" id="cd03058">
    <property type="entry name" value="GST_N_Tau"/>
    <property type="match status" value="1"/>
</dbReference>
<organism evidence="6">
    <name type="scientific">Neltuma juliflora</name>
    <name type="common">Mesquite</name>
    <name type="synonym">Prosopis juliflora</name>
    <dbReference type="NCBI Taxonomy" id="3128859"/>
    <lineage>
        <taxon>Eukaryota</taxon>
        <taxon>Viridiplantae</taxon>
        <taxon>Streptophyta</taxon>
        <taxon>Embryophyta</taxon>
        <taxon>Tracheophyta</taxon>
        <taxon>Spermatophyta</taxon>
        <taxon>Magnoliopsida</taxon>
        <taxon>eudicotyledons</taxon>
        <taxon>Gunneridae</taxon>
        <taxon>Pentapetalae</taxon>
        <taxon>rosids</taxon>
        <taxon>fabids</taxon>
        <taxon>Fabales</taxon>
        <taxon>Fabaceae</taxon>
        <taxon>Caesalpinioideae</taxon>
        <taxon>mimosoid clade</taxon>
        <taxon>Mimoseae</taxon>
        <taxon>Neltuma</taxon>
    </lineage>
</organism>
<comment type="catalytic activity">
    <reaction evidence="2 3">
        <text>RX + glutathione = an S-substituted glutathione + a halide anion + H(+)</text>
        <dbReference type="Rhea" id="RHEA:16437"/>
        <dbReference type="ChEBI" id="CHEBI:15378"/>
        <dbReference type="ChEBI" id="CHEBI:16042"/>
        <dbReference type="ChEBI" id="CHEBI:17792"/>
        <dbReference type="ChEBI" id="CHEBI:57925"/>
        <dbReference type="ChEBI" id="CHEBI:90779"/>
        <dbReference type="EC" id="2.5.1.18"/>
    </reaction>
</comment>
<dbReference type="Gene3D" id="3.40.30.10">
    <property type="entry name" value="Glutaredoxin"/>
    <property type="match status" value="1"/>
</dbReference>
<reference evidence="6" key="1">
    <citation type="journal article" date="2010" name="J. Plant Physiol.">
        <title>A chloroplast-localized and auxin-induced glutathione S-transferase from phreatophyte Prosopis juliflora confer drought tolerance on tobacco.</title>
        <authorList>
            <person name="George S."/>
            <person name="Venkataraman G."/>
            <person name="Parida A."/>
        </authorList>
    </citation>
    <scope>NUCLEOTIDE SEQUENCE</scope>
    <source>
        <strain evidence="6">Pj 296</strain>
    </source>
</reference>
<proteinExistence type="evidence at transcript level"/>
<dbReference type="FunFam" id="1.20.1050.10:FF:000018">
    <property type="entry name" value="Glutathione S-transferase U20"/>
    <property type="match status" value="1"/>
</dbReference>
<dbReference type="Gene3D" id="1.20.1050.10">
    <property type="match status" value="1"/>
</dbReference>
<dbReference type="CDD" id="cd03185">
    <property type="entry name" value="GST_C_Tau"/>
    <property type="match status" value="1"/>
</dbReference>
<dbReference type="FunFam" id="3.40.30.10:FF:000014">
    <property type="entry name" value="Tau class glutathione S-transferase"/>
    <property type="match status" value="1"/>
</dbReference>
<sequence length="221" mass="25211">MASQEVVLLDATCSMFSMRARLALAEKGIAYEKKEQNLADKGPELLQMNPIHKKVPVLVHNGKPICESLIIVQYIDEVWKDQGSPLLPSDPYDRAQARFWADFVDKKVADAASGVWTKKGEELETAKKDFIAVLKQLQEVLGEKPYFGGDNFGYVDLALIPFYSWFHAYETCGNFKTEEHCPKFIEWAKRCMQRETVAKSLADPKEVHELVLILRKRFGLE</sequence>
<dbReference type="EMBL" id="EU551774">
    <property type="protein sequence ID" value="ACA83740.1"/>
    <property type="molecule type" value="mRNA"/>
</dbReference>
<evidence type="ECO:0000259" key="4">
    <source>
        <dbReference type="PROSITE" id="PS50404"/>
    </source>
</evidence>
<accession>B1Q1N5</accession>
<dbReference type="PANTHER" id="PTHR11260">
    <property type="entry name" value="GLUTATHIONE S-TRANSFERASE, GST, SUPERFAMILY, GST DOMAIN CONTAINING"/>
    <property type="match status" value="1"/>
</dbReference>
<dbReference type="InterPro" id="IPR045073">
    <property type="entry name" value="Omega/Tau-like"/>
</dbReference>
<keyword evidence="1 3" id="KW-0808">Transferase</keyword>
<dbReference type="Pfam" id="PF13410">
    <property type="entry name" value="GST_C_2"/>
    <property type="match status" value="1"/>
</dbReference>
<dbReference type="AlphaFoldDB" id="B1Q1N5"/>
<dbReference type="PROSITE" id="PS50404">
    <property type="entry name" value="GST_NTER"/>
    <property type="match status" value="1"/>
</dbReference>
<feature type="domain" description="GST N-terminal" evidence="4">
    <location>
        <begin position="4"/>
        <end position="83"/>
    </location>
</feature>
<dbReference type="InterPro" id="IPR036282">
    <property type="entry name" value="Glutathione-S-Trfase_C_sf"/>
</dbReference>
<protein>
    <recommendedName>
        <fullName evidence="3">Glutathione S-transferase</fullName>
        <ecNumber evidence="3">2.5.1.18</ecNumber>
    </recommendedName>
</protein>
<dbReference type="GO" id="GO:0006749">
    <property type="term" value="P:glutathione metabolic process"/>
    <property type="evidence" value="ECO:0007669"/>
    <property type="project" value="InterPro"/>
</dbReference>
<dbReference type="GO" id="GO:0005829">
    <property type="term" value="C:cytosol"/>
    <property type="evidence" value="ECO:0007669"/>
    <property type="project" value="UniProtKB-SubCell"/>
</dbReference>
<dbReference type="InterPro" id="IPR004045">
    <property type="entry name" value="Glutathione_S-Trfase_N"/>
</dbReference>
<name>B1Q1N5_NELJU</name>
<feature type="domain" description="GST C-terminal" evidence="5">
    <location>
        <begin position="90"/>
        <end position="220"/>
    </location>
</feature>
<dbReference type="EMBL" id="EU551775">
    <property type="protein sequence ID" value="ACA83741.1"/>
    <property type="molecule type" value="Genomic_DNA"/>
</dbReference>
<dbReference type="PROSITE" id="PS50405">
    <property type="entry name" value="GST_CTER"/>
    <property type="match status" value="1"/>
</dbReference>
<dbReference type="SFLD" id="SFLDS00019">
    <property type="entry name" value="Glutathione_Transferase_(cytos"/>
    <property type="match status" value="1"/>
</dbReference>
<dbReference type="Pfam" id="PF02798">
    <property type="entry name" value="GST_N"/>
    <property type="match status" value="1"/>
</dbReference>
<comment type="function">
    <text evidence="3">Is involved in the conjugation of reduced glutathione to a wide number of exogenous and endogenous hydrophobic electrophiles.</text>
</comment>
<keyword evidence="3" id="KW-0963">Cytoplasm</keyword>
<dbReference type="SUPFAM" id="SSF47616">
    <property type="entry name" value="GST C-terminal domain-like"/>
    <property type="match status" value="1"/>
</dbReference>
<dbReference type="InterPro" id="IPR010987">
    <property type="entry name" value="Glutathione-S-Trfase_C-like"/>
</dbReference>
<evidence type="ECO:0000313" key="6">
    <source>
        <dbReference type="EMBL" id="ACA83740.1"/>
    </source>
</evidence>
<evidence type="ECO:0000256" key="1">
    <source>
        <dbReference type="ARBA" id="ARBA00022679"/>
    </source>
</evidence>
<dbReference type="SFLD" id="SFLDG01152">
    <property type="entry name" value="Main.3:_Omega-_and_Tau-like"/>
    <property type="match status" value="1"/>
</dbReference>